<gene>
    <name evidence="3" type="ORF">SAMN05421813_10844</name>
</gene>
<dbReference type="InterPro" id="IPR011006">
    <property type="entry name" value="CheY-like_superfamily"/>
</dbReference>
<protein>
    <submittedName>
        <fullName evidence="3">Response regulator receiver domain-containing protein</fullName>
    </submittedName>
</protein>
<evidence type="ECO:0000313" key="3">
    <source>
        <dbReference type="EMBL" id="SDM23359.1"/>
    </source>
</evidence>
<evidence type="ECO:0000259" key="2">
    <source>
        <dbReference type="PROSITE" id="PS50110"/>
    </source>
</evidence>
<proteinExistence type="predicted"/>
<reference evidence="4" key="1">
    <citation type="submission" date="2016-10" db="EMBL/GenBank/DDBJ databases">
        <authorList>
            <person name="Varghese N."/>
            <person name="Submissions S."/>
        </authorList>
    </citation>
    <scope>NUCLEOTIDE SEQUENCE [LARGE SCALE GENOMIC DNA]</scope>
    <source>
        <strain evidence="4">DSM 24536</strain>
    </source>
</reference>
<feature type="modified residue" description="4-aspartylphosphate" evidence="1">
    <location>
        <position position="63"/>
    </location>
</feature>
<dbReference type="PANTHER" id="PTHR44520">
    <property type="entry name" value="RESPONSE REGULATOR RCP1-RELATED"/>
    <property type="match status" value="1"/>
</dbReference>
<evidence type="ECO:0000256" key="1">
    <source>
        <dbReference type="PROSITE-ProRule" id="PRU00169"/>
    </source>
</evidence>
<accession>A0A1G9RJ56</accession>
<organism evidence="3 4">
    <name type="scientific">Daejeonella rubra</name>
    <dbReference type="NCBI Taxonomy" id="990371"/>
    <lineage>
        <taxon>Bacteria</taxon>
        <taxon>Pseudomonadati</taxon>
        <taxon>Bacteroidota</taxon>
        <taxon>Sphingobacteriia</taxon>
        <taxon>Sphingobacteriales</taxon>
        <taxon>Sphingobacteriaceae</taxon>
        <taxon>Daejeonella</taxon>
    </lineage>
</organism>
<dbReference type="Proteomes" id="UP000199226">
    <property type="component" value="Unassembled WGS sequence"/>
</dbReference>
<dbReference type="InterPro" id="IPR052893">
    <property type="entry name" value="TCS_response_regulator"/>
</dbReference>
<dbReference type="Gene3D" id="3.40.50.2300">
    <property type="match status" value="1"/>
</dbReference>
<dbReference type="Pfam" id="PF00072">
    <property type="entry name" value="Response_reg"/>
    <property type="match status" value="1"/>
</dbReference>
<dbReference type="PROSITE" id="PS50110">
    <property type="entry name" value="RESPONSE_REGULATORY"/>
    <property type="match status" value="1"/>
</dbReference>
<dbReference type="OrthoDB" id="1121174at2"/>
<dbReference type="SMART" id="SM00448">
    <property type="entry name" value="REC"/>
    <property type="match status" value="1"/>
</dbReference>
<dbReference type="SUPFAM" id="SSF52172">
    <property type="entry name" value="CheY-like"/>
    <property type="match status" value="1"/>
</dbReference>
<dbReference type="InterPro" id="IPR001789">
    <property type="entry name" value="Sig_transdc_resp-reg_receiver"/>
</dbReference>
<dbReference type="PANTHER" id="PTHR44520:SF2">
    <property type="entry name" value="RESPONSE REGULATOR RCP1"/>
    <property type="match status" value="1"/>
</dbReference>
<dbReference type="RefSeq" id="WP_090703065.1">
    <property type="nucleotide sequence ID" value="NZ_FNHH01000008.1"/>
</dbReference>
<dbReference type="AlphaFoldDB" id="A0A1G9RJ56"/>
<dbReference type="EMBL" id="FNHH01000008">
    <property type="protein sequence ID" value="SDM23359.1"/>
    <property type="molecule type" value="Genomic_DNA"/>
</dbReference>
<name>A0A1G9RJ56_9SPHI</name>
<keyword evidence="1" id="KW-0597">Phosphoprotein</keyword>
<sequence>MGNTSTVFIIDDDPIHQRIAQIMISKNQIYDDFVSYTEADKALEFLKANSEDHAKLPDVILLDLNMPVVDGWDFLESFEIFRQDLKKAVRVFIVTSSVDEKDIARSKLFASVKGFISKPLTPDIIRSTL</sequence>
<keyword evidence="4" id="KW-1185">Reference proteome</keyword>
<dbReference type="GO" id="GO:0000160">
    <property type="term" value="P:phosphorelay signal transduction system"/>
    <property type="evidence" value="ECO:0007669"/>
    <property type="project" value="InterPro"/>
</dbReference>
<dbReference type="STRING" id="990371.SAMN05421813_10844"/>
<feature type="domain" description="Response regulatory" evidence="2">
    <location>
        <begin position="6"/>
        <end position="129"/>
    </location>
</feature>
<evidence type="ECO:0000313" key="4">
    <source>
        <dbReference type="Proteomes" id="UP000199226"/>
    </source>
</evidence>